<dbReference type="AlphaFoldDB" id="A0A0H2QY20"/>
<evidence type="ECO:0000313" key="1">
    <source>
        <dbReference type="EMBL" id="KLO04445.1"/>
    </source>
</evidence>
<proteinExistence type="predicted"/>
<sequence>MRIATPCLVCTNKLFNAKTFNILPKMFVLHVGQHKMQISHKVDVEMNQQLYTYKLRGLIYFGDFHFTSQFVSENGGIWYHDGIETDRRCNFKGNLSDMENDALLYSQGRQVCSVIYALE</sequence>
<dbReference type="EMBL" id="KQ086539">
    <property type="protein sequence ID" value="KLO04445.1"/>
    <property type="molecule type" value="Genomic_DNA"/>
</dbReference>
<protein>
    <recommendedName>
        <fullName evidence="3">USP domain-containing protein</fullName>
    </recommendedName>
</protein>
<organism evidence="1 2">
    <name type="scientific">Schizopora paradoxa</name>
    <dbReference type="NCBI Taxonomy" id="27342"/>
    <lineage>
        <taxon>Eukaryota</taxon>
        <taxon>Fungi</taxon>
        <taxon>Dikarya</taxon>
        <taxon>Basidiomycota</taxon>
        <taxon>Agaricomycotina</taxon>
        <taxon>Agaricomycetes</taxon>
        <taxon>Hymenochaetales</taxon>
        <taxon>Schizoporaceae</taxon>
        <taxon>Schizopora</taxon>
    </lineage>
</organism>
<dbReference type="OrthoDB" id="2629491at2759"/>
<dbReference type="InParanoid" id="A0A0H2QY20"/>
<evidence type="ECO:0000313" key="2">
    <source>
        <dbReference type="Proteomes" id="UP000053477"/>
    </source>
</evidence>
<accession>A0A0H2QY20</accession>
<dbReference type="Proteomes" id="UP000053477">
    <property type="component" value="Unassembled WGS sequence"/>
</dbReference>
<keyword evidence="2" id="KW-1185">Reference proteome</keyword>
<evidence type="ECO:0008006" key="3">
    <source>
        <dbReference type="Google" id="ProtNLM"/>
    </source>
</evidence>
<gene>
    <name evidence="1" type="ORF">SCHPADRAFT_840561</name>
</gene>
<name>A0A0H2QY20_9AGAM</name>
<reference evidence="1 2" key="1">
    <citation type="submission" date="2015-04" db="EMBL/GenBank/DDBJ databases">
        <title>Complete genome sequence of Schizopora paradoxa KUC8140, a cosmopolitan wood degrader in East Asia.</title>
        <authorList>
            <consortium name="DOE Joint Genome Institute"/>
            <person name="Min B."/>
            <person name="Park H."/>
            <person name="Jang Y."/>
            <person name="Kim J.-J."/>
            <person name="Kim K.H."/>
            <person name="Pangilinan J."/>
            <person name="Lipzen A."/>
            <person name="Riley R."/>
            <person name="Grigoriev I.V."/>
            <person name="Spatafora J.W."/>
            <person name="Choi I.-G."/>
        </authorList>
    </citation>
    <scope>NUCLEOTIDE SEQUENCE [LARGE SCALE GENOMIC DNA]</scope>
    <source>
        <strain evidence="1 2">KUC8140</strain>
    </source>
</reference>